<keyword evidence="4" id="KW-0238">DNA-binding</keyword>
<dbReference type="GO" id="GO:0003677">
    <property type="term" value="F:DNA binding"/>
    <property type="evidence" value="ECO:0007669"/>
    <property type="project" value="UniProtKB-KW"/>
</dbReference>
<evidence type="ECO:0000313" key="8">
    <source>
        <dbReference type="EMBL" id="PWE01013.1"/>
    </source>
</evidence>
<evidence type="ECO:0000256" key="4">
    <source>
        <dbReference type="ARBA" id="ARBA00023125"/>
    </source>
</evidence>
<dbReference type="Proteomes" id="UP000244956">
    <property type="component" value="Unassembled WGS sequence"/>
</dbReference>
<evidence type="ECO:0000256" key="5">
    <source>
        <dbReference type="ARBA" id="ARBA00023163"/>
    </source>
</evidence>
<dbReference type="RefSeq" id="WP_109262468.1">
    <property type="nucleotide sequence ID" value="NZ_QEWP01000001.1"/>
</dbReference>
<evidence type="ECO:0000259" key="6">
    <source>
        <dbReference type="Pfam" id="PF04542"/>
    </source>
</evidence>
<proteinExistence type="inferred from homology"/>
<dbReference type="AlphaFoldDB" id="A0A2U2BDA1"/>
<evidence type="ECO:0000256" key="3">
    <source>
        <dbReference type="ARBA" id="ARBA00023082"/>
    </source>
</evidence>
<dbReference type="InterPro" id="IPR007627">
    <property type="entry name" value="RNA_pol_sigma70_r2"/>
</dbReference>
<dbReference type="NCBIfam" id="TIGR02937">
    <property type="entry name" value="sigma70-ECF"/>
    <property type="match status" value="1"/>
</dbReference>
<accession>A0A2U2BDA1</accession>
<dbReference type="SUPFAM" id="SSF88659">
    <property type="entry name" value="Sigma3 and sigma4 domains of RNA polymerase sigma factors"/>
    <property type="match status" value="1"/>
</dbReference>
<dbReference type="OrthoDB" id="9780326at2"/>
<dbReference type="InterPro" id="IPR013249">
    <property type="entry name" value="RNA_pol_sigma70_r4_t2"/>
</dbReference>
<dbReference type="Gene3D" id="1.10.1740.10">
    <property type="match status" value="1"/>
</dbReference>
<name>A0A2U2BDA1_9BACT</name>
<keyword evidence="5" id="KW-0804">Transcription</keyword>
<evidence type="ECO:0000256" key="2">
    <source>
        <dbReference type="ARBA" id="ARBA00023015"/>
    </source>
</evidence>
<dbReference type="GO" id="GO:0006352">
    <property type="term" value="P:DNA-templated transcription initiation"/>
    <property type="evidence" value="ECO:0007669"/>
    <property type="project" value="InterPro"/>
</dbReference>
<dbReference type="Pfam" id="PF04542">
    <property type="entry name" value="Sigma70_r2"/>
    <property type="match status" value="1"/>
</dbReference>
<evidence type="ECO:0000256" key="1">
    <source>
        <dbReference type="ARBA" id="ARBA00010641"/>
    </source>
</evidence>
<dbReference type="SUPFAM" id="SSF88946">
    <property type="entry name" value="Sigma2 domain of RNA polymerase sigma factors"/>
    <property type="match status" value="1"/>
</dbReference>
<dbReference type="PANTHER" id="PTHR43133">
    <property type="entry name" value="RNA POLYMERASE ECF-TYPE SIGMA FACTO"/>
    <property type="match status" value="1"/>
</dbReference>
<dbReference type="InterPro" id="IPR014284">
    <property type="entry name" value="RNA_pol_sigma-70_dom"/>
</dbReference>
<dbReference type="Gene3D" id="1.10.10.10">
    <property type="entry name" value="Winged helix-like DNA-binding domain superfamily/Winged helix DNA-binding domain"/>
    <property type="match status" value="1"/>
</dbReference>
<reference evidence="8 9" key="1">
    <citation type="submission" date="2018-05" db="EMBL/GenBank/DDBJ databases">
        <title>Marinilabilia rubrum sp. nov., isolated from saltern sediment.</title>
        <authorList>
            <person name="Zhang R."/>
        </authorList>
    </citation>
    <scope>NUCLEOTIDE SEQUENCE [LARGE SCALE GENOMIC DNA]</scope>
    <source>
        <strain evidence="8 9">WTE16</strain>
    </source>
</reference>
<dbReference type="GO" id="GO:0016987">
    <property type="term" value="F:sigma factor activity"/>
    <property type="evidence" value="ECO:0007669"/>
    <property type="project" value="UniProtKB-KW"/>
</dbReference>
<comment type="caution">
    <text evidence="8">The sequence shown here is derived from an EMBL/GenBank/DDBJ whole genome shotgun (WGS) entry which is preliminary data.</text>
</comment>
<dbReference type="CDD" id="cd06171">
    <property type="entry name" value="Sigma70_r4"/>
    <property type="match status" value="1"/>
</dbReference>
<comment type="similarity">
    <text evidence="1">Belongs to the sigma-70 factor family. ECF subfamily.</text>
</comment>
<dbReference type="Pfam" id="PF08281">
    <property type="entry name" value="Sigma70_r4_2"/>
    <property type="match status" value="1"/>
</dbReference>
<dbReference type="PANTHER" id="PTHR43133:SF8">
    <property type="entry name" value="RNA POLYMERASE SIGMA FACTOR HI_1459-RELATED"/>
    <property type="match status" value="1"/>
</dbReference>
<evidence type="ECO:0000259" key="7">
    <source>
        <dbReference type="Pfam" id="PF08281"/>
    </source>
</evidence>
<dbReference type="InterPro" id="IPR036388">
    <property type="entry name" value="WH-like_DNA-bd_sf"/>
</dbReference>
<organism evidence="8 9">
    <name type="scientific">Marinilabilia rubra</name>
    <dbReference type="NCBI Taxonomy" id="2162893"/>
    <lineage>
        <taxon>Bacteria</taxon>
        <taxon>Pseudomonadati</taxon>
        <taxon>Bacteroidota</taxon>
        <taxon>Bacteroidia</taxon>
        <taxon>Marinilabiliales</taxon>
        <taxon>Marinilabiliaceae</taxon>
        <taxon>Marinilabilia</taxon>
    </lineage>
</organism>
<protein>
    <submittedName>
        <fullName evidence="8">RNA polymerase sigma factor</fullName>
    </submittedName>
</protein>
<dbReference type="InterPro" id="IPR013324">
    <property type="entry name" value="RNA_pol_sigma_r3/r4-like"/>
</dbReference>
<keyword evidence="9" id="KW-1185">Reference proteome</keyword>
<keyword evidence="2" id="KW-0805">Transcription regulation</keyword>
<gene>
    <name evidence="8" type="ORF">DDZ16_00555</name>
</gene>
<feature type="domain" description="RNA polymerase sigma-70 region 2" evidence="6">
    <location>
        <begin position="24"/>
        <end position="90"/>
    </location>
</feature>
<dbReference type="EMBL" id="QEWP01000001">
    <property type="protein sequence ID" value="PWE01013.1"/>
    <property type="molecule type" value="Genomic_DNA"/>
</dbReference>
<evidence type="ECO:0000313" key="9">
    <source>
        <dbReference type="Proteomes" id="UP000244956"/>
    </source>
</evidence>
<dbReference type="InterPro" id="IPR039425">
    <property type="entry name" value="RNA_pol_sigma-70-like"/>
</dbReference>
<dbReference type="InterPro" id="IPR013325">
    <property type="entry name" value="RNA_pol_sigma_r2"/>
</dbReference>
<feature type="domain" description="RNA polymerase sigma factor 70 region 4 type 2" evidence="7">
    <location>
        <begin position="119"/>
        <end position="171"/>
    </location>
</feature>
<sequence>MNSLTDEEIMLDVKNGNTELLSFLYRRHQKHLFNFFMQIGTEYHQSEDFVQQVFFRILRYRNSYKEGAMFRKWMFTIARNLVKRDYEKQKHQKSIQLPQRLITEAPDDTDAGEKEEKIKELYKALESLQASDRELISLSRFQGMKYEAISEITGISVGAIKVRMHRALKKLREHYFENA</sequence>
<keyword evidence="3" id="KW-0731">Sigma factor</keyword>